<keyword evidence="2" id="KW-1185">Reference proteome</keyword>
<reference evidence="1 2" key="1">
    <citation type="journal article" date="2019" name="Plant Biotechnol. J.">
        <title>The red bayberry genome and genetic basis of sex determination.</title>
        <authorList>
            <person name="Jia H.M."/>
            <person name="Jia H.J."/>
            <person name="Cai Q.L."/>
            <person name="Wang Y."/>
            <person name="Zhao H.B."/>
            <person name="Yang W.F."/>
            <person name="Wang G.Y."/>
            <person name="Li Y.H."/>
            <person name="Zhan D.L."/>
            <person name="Shen Y.T."/>
            <person name="Niu Q.F."/>
            <person name="Chang L."/>
            <person name="Qiu J."/>
            <person name="Zhao L."/>
            <person name="Xie H.B."/>
            <person name="Fu W.Y."/>
            <person name="Jin J."/>
            <person name="Li X.W."/>
            <person name="Jiao Y."/>
            <person name="Zhou C.C."/>
            <person name="Tu T."/>
            <person name="Chai C.Y."/>
            <person name="Gao J.L."/>
            <person name="Fan L.J."/>
            <person name="van de Weg E."/>
            <person name="Wang J.Y."/>
            <person name="Gao Z.S."/>
        </authorList>
    </citation>
    <scope>NUCLEOTIDE SEQUENCE [LARGE SCALE GENOMIC DNA]</scope>
    <source>
        <tissue evidence="1">Leaves</tissue>
    </source>
</reference>
<dbReference type="EMBL" id="RXIC02000019">
    <property type="protein sequence ID" value="KAB1226431.1"/>
    <property type="molecule type" value="Genomic_DNA"/>
</dbReference>
<accession>A0A6A1WMH1</accession>
<evidence type="ECO:0000313" key="2">
    <source>
        <dbReference type="Proteomes" id="UP000516437"/>
    </source>
</evidence>
<organism evidence="1 2">
    <name type="scientific">Morella rubra</name>
    <name type="common">Chinese bayberry</name>
    <dbReference type="NCBI Taxonomy" id="262757"/>
    <lineage>
        <taxon>Eukaryota</taxon>
        <taxon>Viridiplantae</taxon>
        <taxon>Streptophyta</taxon>
        <taxon>Embryophyta</taxon>
        <taxon>Tracheophyta</taxon>
        <taxon>Spermatophyta</taxon>
        <taxon>Magnoliopsida</taxon>
        <taxon>eudicotyledons</taxon>
        <taxon>Gunneridae</taxon>
        <taxon>Pentapetalae</taxon>
        <taxon>rosids</taxon>
        <taxon>fabids</taxon>
        <taxon>Fagales</taxon>
        <taxon>Myricaceae</taxon>
        <taxon>Morella</taxon>
    </lineage>
</organism>
<dbReference type="Proteomes" id="UP000516437">
    <property type="component" value="Chromosome 1"/>
</dbReference>
<comment type="caution">
    <text evidence="1">The sequence shown here is derived from an EMBL/GenBank/DDBJ whole genome shotgun (WGS) entry which is preliminary data.</text>
</comment>
<dbReference type="AlphaFoldDB" id="A0A6A1WMH1"/>
<protein>
    <submittedName>
        <fullName evidence="1">Uncharacterized protein</fullName>
    </submittedName>
</protein>
<gene>
    <name evidence="1" type="ORF">CJ030_MR1G014138</name>
</gene>
<name>A0A6A1WMH1_9ROSI</name>
<sequence>MVHYVAKGHHFMTNRQGLGDANRVPLSLPSGLITRLKAKRLSIERSMEPRLALSLVIGPLGSDKGPRFASLDMYERVCWAVQIERICWVVQNKDSNRGLNRRLTGEDSRATLKCSGSEHSNRGEGDEKIQSAVGLSIAGQPQTGWENLKTGFSILIDVFICGPSGLQL</sequence>
<evidence type="ECO:0000313" key="1">
    <source>
        <dbReference type="EMBL" id="KAB1226431.1"/>
    </source>
</evidence>
<proteinExistence type="predicted"/>